<evidence type="ECO:0000256" key="1">
    <source>
        <dbReference type="ARBA" id="ARBA00001709"/>
    </source>
</evidence>
<name>A0A0L6UJT7_9BASI</name>
<dbReference type="InterPro" id="IPR029045">
    <property type="entry name" value="ClpP/crotonase-like_dom_sf"/>
</dbReference>
<dbReference type="PANTHER" id="PTHR43176">
    <property type="entry name" value="3-HYDROXYISOBUTYRYL-COA HYDROLASE-RELATED"/>
    <property type="match status" value="1"/>
</dbReference>
<dbReference type="Proteomes" id="UP000037035">
    <property type="component" value="Unassembled WGS sequence"/>
</dbReference>
<dbReference type="AlphaFoldDB" id="A0A0L6UJT7"/>
<organism evidence="6 7">
    <name type="scientific">Puccinia sorghi</name>
    <dbReference type="NCBI Taxonomy" id="27349"/>
    <lineage>
        <taxon>Eukaryota</taxon>
        <taxon>Fungi</taxon>
        <taxon>Dikarya</taxon>
        <taxon>Basidiomycota</taxon>
        <taxon>Pucciniomycotina</taxon>
        <taxon>Pucciniomycetes</taxon>
        <taxon>Pucciniales</taxon>
        <taxon>Pucciniaceae</taxon>
        <taxon>Puccinia</taxon>
    </lineage>
</organism>
<dbReference type="GO" id="GO:0005739">
    <property type="term" value="C:mitochondrion"/>
    <property type="evidence" value="ECO:0007669"/>
    <property type="project" value="TreeGrafter"/>
</dbReference>
<comment type="caution">
    <text evidence="6">The sequence shown here is derived from an EMBL/GenBank/DDBJ whole genome shotgun (WGS) entry which is preliminary data.</text>
</comment>
<dbReference type="GO" id="GO:0006574">
    <property type="term" value="P:L-valine catabolic process"/>
    <property type="evidence" value="ECO:0007669"/>
    <property type="project" value="TreeGrafter"/>
</dbReference>
<dbReference type="PANTHER" id="PTHR43176:SF3">
    <property type="entry name" value="3-HYDROXYISOBUTYRYL-COA HYDROLASE, MITOCHONDRIAL"/>
    <property type="match status" value="1"/>
</dbReference>
<protein>
    <recommendedName>
        <fullName evidence="2">3-hydroxyisobutyryl-CoA hydrolase</fullName>
        <ecNumber evidence="2">3.1.2.4</ecNumber>
    </recommendedName>
</protein>
<evidence type="ECO:0000256" key="2">
    <source>
        <dbReference type="ARBA" id="ARBA00011915"/>
    </source>
</evidence>
<dbReference type="Pfam" id="PF16113">
    <property type="entry name" value="ECH_2"/>
    <property type="match status" value="2"/>
</dbReference>
<feature type="compositionally biased region" description="Polar residues" evidence="4">
    <location>
        <begin position="22"/>
        <end position="37"/>
    </location>
</feature>
<dbReference type="EMBL" id="LAVV01010608">
    <property type="protein sequence ID" value="KNZ48811.1"/>
    <property type="molecule type" value="Genomic_DNA"/>
</dbReference>
<evidence type="ECO:0000313" key="6">
    <source>
        <dbReference type="EMBL" id="KNZ48811.1"/>
    </source>
</evidence>
<feature type="region of interest" description="Disordered" evidence="4">
    <location>
        <begin position="21"/>
        <end position="44"/>
    </location>
</feature>
<proteinExistence type="predicted"/>
<sequence>MSLPNYSAVGHRRLSMLDHHLQSPQRHQYSSKPSPATKQPPVLSKTDANLRTLTLNRPEALNALNIQMINSITAELSKWEQSDAAKVIILKGTGRAFCAGGDVVSLVKSVESEDLDKQRESVTFFRAEYTLDSFIAKMSTPMVCFLDGITMGGGMGLSMHTPFRIATENTRVAMPEVSPYHSFHSWSPSHLPPFFAKTAIGLFPDVGATFFLPRLDGELGTYLGLTGSSVFGWGALLSFSQAGIATHYVPSSSLAALEDRLSALSADATHDRINDAINEFAADPMDSASSSRPFDLKGIKRQAIDHCFAQNTVEAILEHLEAVKDGHLFNEDPTLKAWAVETIDLIRIRSPSSCKITLMALREGRKMSIDECFAMEMRLAATCCDFKTHPDFATGVKHLLIDKQKTRPGWRPSELAEVGVTDLRQKYFSSEPAQTTQVVRLEYLPTRMRAYQEYPFANYGLPTEEMIKAFVVGSVKGASGHLAITKDELLSLLSQKWSGKVGLLEKTHDVLARRTSQKGPNQGSVLKWLY</sequence>
<evidence type="ECO:0000256" key="4">
    <source>
        <dbReference type="SAM" id="MobiDB-lite"/>
    </source>
</evidence>
<dbReference type="SUPFAM" id="SSF52096">
    <property type="entry name" value="ClpP/crotonase"/>
    <property type="match status" value="1"/>
</dbReference>
<dbReference type="InterPro" id="IPR032259">
    <property type="entry name" value="HIBYL-CoA-H"/>
</dbReference>
<keyword evidence="3" id="KW-0378">Hydrolase</keyword>
<dbReference type="GO" id="GO:0003860">
    <property type="term" value="F:3-hydroxyisobutyryl-CoA hydrolase activity"/>
    <property type="evidence" value="ECO:0007669"/>
    <property type="project" value="UniProtKB-EC"/>
</dbReference>
<reference evidence="6 7" key="1">
    <citation type="submission" date="2015-08" db="EMBL/GenBank/DDBJ databases">
        <title>Next Generation Sequencing and Analysis of the Genome of Puccinia sorghi L Schw, the Causal Agent of Maize Common Rust.</title>
        <authorList>
            <person name="Rochi L."/>
            <person name="Burguener G."/>
            <person name="Darino M."/>
            <person name="Turjanski A."/>
            <person name="Kreff E."/>
            <person name="Dieguez M.J."/>
            <person name="Sacco F."/>
        </authorList>
    </citation>
    <scope>NUCLEOTIDE SEQUENCE [LARGE SCALE GENOMIC DNA]</scope>
    <source>
        <strain evidence="6 7">RO10H11247</strain>
    </source>
</reference>
<dbReference type="InterPro" id="IPR045004">
    <property type="entry name" value="ECH_dom"/>
</dbReference>
<gene>
    <name evidence="6" type="ORF">VP01_539g4</name>
</gene>
<dbReference type="VEuPathDB" id="FungiDB:VP01_539g4"/>
<dbReference type="Gene3D" id="3.90.226.10">
    <property type="entry name" value="2-enoyl-CoA Hydratase, Chain A, domain 1"/>
    <property type="match status" value="1"/>
</dbReference>
<comment type="catalytic activity">
    <reaction evidence="1">
        <text>3-hydroxy-2-methylpropanoyl-CoA + H2O = 3-hydroxy-2-methylpropanoate + CoA + H(+)</text>
        <dbReference type="Rhea" id="RHEA:20888"/>
        <dbReference type="ChEBI" id="CHEBI:11805"/>
        <dbReference type="ChEBI" id="CHEBI:15377"/>
        <dbReference type="ChEBI" id="CHEBI:15378"/>
        <dbReference type="ChEBI" id="CHEBI:57287"/>
        <dbReference type="ChEBI" id="CHEBI:57340"/>
        <dbReference type="EC" id="3.1.2.4"/>
    </reaction>
</comment>
<evidence type="ECO:0000259" key="5">
    <source>
        <dbReference type="Pfam" id="PF16113"/>
    </source>
</evidence>
<feature type="domain" description="Enoyl-CoA hydratase/isomerase" evidence="5">
    <location>
        <begin position="198"/>
        <end position="423"/>
    </location>
</feature>
<accession>A0A0L6UJT7</accession>
<keyword evidence="7" id="KW-1185">Reference proteome</keyword>
<feature type="domain" description="Enoyl-CoA hydratase/isomerase" evidence="5">
    <location>
        <begin position="51"/>
        <end position="177"/>
    </location>
</feature>
<dbReference type="EC" id="3.1.2.4" evidence="2"/>
<evidence type="ECO:0000313" key="7">
    <source>
        <dbReference type="Proteomes" id="UP000037035"/>
    </source>
</evidence>
<dbReference type="OrthoDB" id="1737613at2759"/>
<evidence type="ECO:0000256" key="3">
    <source>
        <dbReference type="ARBA" id="ARBA00022801"/>
    </source>
</evidence>
<dbReference type="STRING" id="27349.A0A0L6UJT7"/>
<dbReference type="CDD" id="cd06558">
    <property type="entry name" value="crotonase-like"/>
    <property type="match status" value="1"/>
</dbReference>